<feature type="region of interest" description="Disordered" evidence="1">
    <location>
        <begin position="1"/>
        <end position="22"/>
    </location>
</feature>
<dbReference type="Proteomes" id="UP001187415">
    <property type="component" value="Unassembled WGS sequence"/>
</dbReference>
<name>A0AA88N2Y0_CHASR</name>
<dbReference type="EMBL" id="JAUPFM010000005">
    <property type="protein sequence ID" value="KAK2850784.1"/>
    <property type="molecule type" value="Genomic_DNA"/>
</dbReference>
<organism evidence="2 3">
    <name type="scientific">Channa striata</name>
    <name type="common">Snakehead murrel</name>
    <name type="synonym">Ophicephalus striatus</name>
    <dbReference type="NCBI Taxonomy" id="64152"/>
    <lineage>
        <taxon>Eukaryota</taxon>
        <taxon>Metazoa</taxon>
        <taxon>Chordata</taxon>
        <taxon>Craniata</taxon>
        <taxon>Vertebrata</taxon>
        <taxon>Euteleostomi</taxon>
        <taxon>Actinopterygii</taxon>
        <taxon>Neopterygii</taxon>
        <taxon>Teleostei</taxon>
        <taxon>Neoteleostei</taxon>
        <taxon>Acanthomorphata</taxon>
        <taxon>Anabantaria</taxon>
        <taxon>Anabantiformes</taxon>
        <taxon>Channoidei</taxon>
        <taxon>Channidae</taxon>
        <taxon>Channa</taxon>
    </lineage>
</organism>
<evidence type="ECO:0000256" key="1">
    <source>
        <dbReference type="SAM" id="MobiDB-lite"/>
    </source>
</evidence>
<keyword evidence="3" id="KW-1185">Reference proteome</keyword>
<evidence type="ECO:0000313" key="3">
    <source>
        <dbReference type="Proteomes" id="UP001187415"/>
    </source>
</evidence>
<reference evidence="2" key="1">
    <citation type="submission" date="2023-07" db="EMBL/GenBank/DDBJ databases">
        <title>Chromosome-level Genome Assembly of Striped Snakehead (Channa striata).</title>
        <authorList>
            <person name="Liu H."/>
        </authorList>
    </citation>
    <scope>NUCLEOTIDE SEQUENCE</scope>
    <source>
        <strain evidence="2">Gz</strain>
        <tissue evidence="2">Muscle</tissue>
    </source>
</reference>
<gene>
    <name evidence="2" type="ORF">Q5P01_007060</name>
</gene>
<proteinExistence type="predicted"/>
<accession>A0AA88N2Y0</accession>
<dbReference type="AlphaFoldDB" id="A0AA88N2Y0"/>
<comment type="caution">
    <text evidence="2">The sequence shown here is derived from an EMBL/GenBank/DDBJ whole genome shotgun (WGS) entry which is preliminary data.</text>
</comment>
<protein>
    <submittedName>
        <fullName evidence="2">Uncharacterized protein</fullName>
    </submittedName>
</protein>
<evidence type="ECO:0000313" key="2">
    <source>
        <dbReference type="EMBL" id="KAK2850784.1"/>
    </source>
</evidence>
<sequence length="70" mass="7915">MEFSSWSTQSPQTVHDPTIPSPSCLSMTPDSQHLFIDSQLLVCKPSDGGDLRYYLVKNKPMWIIRCCPEA</sequence>